<protein>
    <submittedName>
        <fullName evidence="2">Uncharacterized protein</fullName>
    </submittedName>
</protein>
<dbReference type="EMBL" id="LR797190">
    <property type="protein sequence ID" value="CAB4192105.1"/>
    <property type="molecule type" value="Genomic_DNA"/>
</dbReference>
<keyword evidence="1" id="KW-0812">Transmembrane</keyword>
<evidence type="ECO:0000313" key="2">
    <source>
        <dbReference type="EMBL" id="CAB4192105.1"/>
    </source>
</evidence>
<proteinExistence type="predicted"/>
<organism evidence="2">
    <name type="scientific">uncultured Caudovirales phage</name>
    <dbReference type="NCBI Taxonomy" id="2100421"/>
    <lineage>
        <taxon>Viruses</taxon>
        <taxon>Duplodnaviria</taxon>
        <taxon>Heunggongvirae</taxon>
        <taxon>Uroviricota</taxon>
        <taxon>Caudoviricetes</taxon>
        <taxon>Peduoviridae</taxon>
        <taxon>Maltschvirus</taxon>
        <taxon>Maltschvirus maltsch</taxon>
    </lineage>
</organism>
<evidence type="ECO:0000256" key="1">
    <source>
        <dbReference type="SAM" id="Phobius"/>
    </source>
</evidence>
<feature type="transmembrane region" description="Helical" evidence="1">
    <location>
        <begin position="29"/>
        <end position="51"/>
    </location>
</feature>
<keyword evidence="1" id="KW-0472">Membrane</keyword>
<reference evidence="2" key="1">
    <citation type="submission" date="2020-05" db="EMBL/GenBank/DDBJ databases">
        <authorList>
            <person name="Chiriac C."/>
            <person name="Salcher M."/>
            <person name="Ghai R."/>
            <person name="Kavagutti S V."/>
        </authorList>
    </citation>
    <scope>NUCLEOTIDE SEQUENCE</scope>
</reference>
<accession>A0A6J5RIG3</accession>
<name>A0A6J5RIG3_9CAUD</name>
<gene>
    <name evidence="2" type="ORF">UFOVP1236_7</name>
</gene>
<sequence length="75" mass="8324">MPAFNLGAFLLLLLDYVAAHPVVWAASVLLACVLAVRLVLASGVSVTTRLSRREHTMQRIRFDAMARMKSQKGKR</sequence>
<keyword evidence="1" id="KW-1133">Transmembrane helix</keyword>